<dbReference type="Proteomes" id="UP000241436">
    <property type="component" value="Unassembled WGS sequence"/>
</dbReference>
<protein>
    <submittedName>
        <fullName evidence="2">Prevent-host-death family protein</fullName>
    </submittedName>
</protein>
<evidence type="ECO:0000313" key="2">
    <source>
        <dbReference type="EMBL" id="PTL35198.1"/>
    </source>
</evidence>
<evidence type="ECO:0000256" key="1">
    <source>
        <dbReference type="ARBA" id="ARBA00009981"/>
    </source>
</evidence>
<dbReference type="NCBIfam" id="TIGR01552">
    <property type="entry name" value="phd_fam"/>
    <property type="match status" value="1"/>
</dbReference>
<dbReference type="RefSeq" id="WP_107563470.1">
    <property type="nucleotide sequence ID" value="NZ_NVQC01000028.1"/>
</dbReference>
<dbReference type="EMBL" id="NVQC01000028">
    <property type="protein sequence ID" value="PTL35198.1"/>
    <property type="molecule type" value="Genomic_DNA"/>
</dbReference>
<reference evidence="2 3" key="1">
    <citation type="submission" date="2017-09" db="EMBL/GenBank/DDBJ databases">
        <title>Bloom of a denitrifying methanotroph, Candidatus Methylomirabilis limnetica, in a deep stratified lake.</title>
        <authorList>
            <person name="Graf J.S."/>
            <person name="Marchant H.K."/>
            <person name="Tienken D."/>
            <person name="Hach P.F."/>
            <person name="Brand A."/>
            <person name="Schubert C.J."/>
            <person name="Kuypers M.M."/>
            <person name="Milucka J."/>
        </authorList>
    </citation>
    <scope>NUCLEOTIDE SEQUENCE [LARGE SCALE GENOMIC DNA]</scope>
    <source>
        <strain evidence="2 3">Zug</strain>
    </source>
</reference>
<keyword evidence="3" id="KW-1185">Reference proteome</keyword>
<organism evidence="2 3">
    <name type="scientific">Candidatus Methylomirabilis limnetica</name>
    <dbReference type="NCBI Taxonomy" id="2033718"/>
    <lineage>
        <taxon>Bacteria</taxon>
        <taxon>Candidatus Methylomirabilota</taxon>
        <taxon>Candidatus Methylomirabilia</taxon>
        <taxon>Candidatus Methylomirabilales</taxon>
        <taxon>Candidatus Methylomirabilaceae</taxon>
        <taxon>Candidatus Methylomirabilis</taxon>
    </lineage>
</organism>
<gene>
    <name evidence="2" type="ORF">CLG94_10860</name>
</gene>
<sequence length="98" mass="10585">MPKSITITEATRHFSGLIDRVRFYGERVILTKGGKPVAELGPTPLSGRVRLAELPGILAELPHLDPEDAAHFADDLKAARLTLTLPTDPWALSSTQAS</sequence>
<dbReference type="InterPro" id="IPR036165">
    <property type="entry name" value="YefM-like_sf"/>
</dbReference>
<dbReference type="Gene3D" id="3.40.1620.10">
    <property type="entry name" value="YefM-like domain"/>
    <property type="match status" value="1"/>
</dbReference>
<dbReference type="AlphaFoldDB" id="A0A2T4TVT9"/>
<accession>A0A2T4TVT9</accession>
<proteinExistence type="inferred from homology"/>
<evidence type="ECO:0000313" key="3">
    <source>
        <dbReference type="Proteomes" id="UP000241436"/>
    </source>
</evidence>
<name>A0A2T4TVT9_9BACT</name>
<comment type="similarity">
    <text evidence="1">Belongs to the phD/YefM antitoxin family.</text>
</comment>
<comment type="caution">
    <text evidence="2">The sequence shown here is derived from an EMBL/GenBank/DDBJ whole genome shotgun (WGS) entry which is preliminary data.</text>
</comment>
<dbReference type="SUPFAM" id="SSF143120">
    <property type="entry name" value="YefM-like"/>
    <property type="match status" value="1"/>
</dbReference>
<reference evidence="3" key="2">
    <citation type="journal article" date="2018" name="Environ. Microbiol.">
        <title>Bloom of a denitrifying methanotroph, 'Candidatus Methylomirabilis limnetica', in a deep stratified lake.</title>
        <authorList>
            <person name="Graf J.S."/>
            <person name="Mayr M.J."/>
            <person name="Marchant H.K."/>
            <person name="Tienken D."/>
            <person name="Hach P.F."/>
            <person name="Brand A."/>
            <person name="Schubert C.J."/>
            <person name="Kuypers M.M."/>
            <person name="Milucka J."/>
        </authorList>
    </citation>
    <scope>NUCLEOTIDE SEQUENCE [LARGE SCALE GENOMIC DNA]</scope>
    <source>
        <strain evidence="3">Zug</strain>
    </source>
</reference>
<dbReference type="OrthoDB" id="557859at2"/>